<gene>
    <name evidence="2" type="ORF">A4V09_02660</name>
</gene>
<keyword evidence="1" id="KW-0472">Membrane</keyword>
<dbReference type="KEGG" id="byl:A4V09_02660"/>
<reference evidence="2" key="1">
    <citation type="submission" date="2017-04" db="EMBL/GenBank/DDBJ databases">
        <title>Complete Genome Sequences of Twelve Strains of a Stable Defined Moderately Diverse Mouse Microbiota 2 (sDMDMm2).</title>
        <authorList>
            <person name="Uchimura Y."/>
            <person name="Wyss M."/>
            <person name="Brugiroux S."/>
            <person name="Limenitakis J.P."/>
            <person name="Stecher B."/>
            <person name="McCoy K.D."/>
            <person name="Macpherson A.J."/>
        </authorList>
    </citation>
    <scope>NUCLEOTIDE SEQUENCE</scope>
    <source>
        <strain evidence="2">YL58</strain>
    </source>
</reference>
<dbReference type="Proteomes" id="UP000092574">
    <property type="component" value="Chromosome"/>
</dbReference>
<dbReference type="OrthoDB" id="2051525at2"/>
<sequence>MKKVSGREGYDSRKVNRGTGYYVDGNTVRRVEEVPQRKKKQVSAAAQKNRARNMQMSRGYVMFLAVMCVAVLFACVHFLKLKSELTEQKSQLTAEELKYSQLKAENDAYYSETISSVDLDAIRKKAIEELGMKFPTEDQIKHYTPGGSSYVRQYQDVPEQ</sequence>
<dbReference type="AlphaFoldDB" id="A0A1C7I6X6"/>
<name>A0A1C7I6X6_9FIRM</name>
<dbReference type="STRING" id="1796616.A4V09_02660"/>
<dbReference type="EMBL" id="CP015405">
    <property type="protein sequence ID" value="ANU74758.1"/>
    <property type="molecule type" value="Genomic_DNA"/>
</dbReference>
<keyword evidence="1" id="KW-0812">Transmembrane</keyword>
<accession>A0A1C7I6X6</accession>
<proteinExistence type="predicted"/>
<dbReference type="RefSeq" id="WP_065540984.1">
    <property type="nucleotide sequence ID" value="NZ_CP015405.2"/>
</dbReference>
<organism evidence="2 3">
    <name type="scientific">Blautia pseudococcoides</name>
    <dbReference type="NCBI Taxonomy" id="1796616"/>
    <lineage>
        <taxon>Bacteria</taxon>
        <taxon>Bacillati</taxon>
        <taxon>Bacillota</taxon>
        <taxon>Clostridia</taxon>
        <taxon>Lachnospirales</taxon>
        <taxon>Lachnospiraceae</taxon>
        <taxon>Blautia</taxon>
    </lineage>
</organism>
<evidence type="ECO:0000256" key="1">
    <source>
        <dbReference type="SAM" id="Phobius"/>
    </source>
</evidence>
<evidence type="ECO:0000313" key="3">
    <source>
        <dbReference type="Proteomes" id="UP000092574"/>
    </source>
</evidence>
<evidence type="ECO:0000313" key="2">
    <source>
        <dbReference type="EMBL" id="ANU74758.1"/>
    </source>
</evidence>
<evidence type="ECO:0008006" key="4">
    <source>
        <dbReference type="Google" id="ProtNLM"/>
    </source>
</evidence>
<keyword evidence="3" id="KW-1185">Reference proteome</keyword>
<keyword evidence="1" id="KW-1133">Transmembrane helix</keyword>
<feature type="transmembrane region" description="Helical" evidence="1">
    <location>
        <begin position="60"/>
        <end position="79"/>
    </location>
</feature>
<protein>
    <recommendedName>
        <fullName evidence="4">Cell division protein FtsL</fullName>
    </recommendedName>
</protein>